<dbReference type="PANTHER" id="PTHR43646:SF2">
    <property type="entry name" value="GLYCOSYLTRANSFERASE 2-LIKE DOMAIN-CONTAINING PROTEIN"/>
    <property type="match status" value="1"/>
</dbReference>
<reference evidence="7 8" key="1">
    <citation type="submission" date="2018-08" db="EMBL/GenBank/DDBJ databases">
        <title>Meiothermus granaticius genome AF-68 sequencing project.</title>
        <authorList>
            <person name="Da Costa M.S."/>
            <person name="Albuquerque L."/>
            <person name="Raposo P."/>
            <person name="Froufe H.J.C."/>
            <person name="Barroso C.S."/>
            <person name="Egas C."/>
        </authorList>
    </citation>
    <scope>NUCLEOTIDE SEQUENCE [LARGE SCALE GENOMIC DNA]</scope>
    <source>
        <strain evidence="7 8">AF-68</strain>
    </source>
</reference>
<dbReference type="InterPro" id="IPR001173">
    <property type="entry name" value="Glyco_trans_2-like"/>
</dbReference>
<dbReference type="RefSeq" id="WP_119357109.1">
    <property type="nucleotide sequence ID" value="NZ_BJXM01000009.1"/>
</dbReference>
<dbReference type="PANTHER" id="PTHR43646">
    <property type="entry name" value="GLYCOSYLTRANSFERASE"/>
    <property type="match status" value="1"/>
</dbReference>
<keyword evidence="3 7" id="KW-0328">Glycosyltransferase</keyword>
<evidence type="ECO:0000313" key="7">
    <source>
        <dbReference type="EMBL" id="RIH92459.1"/>
    </source>
</evidence>
<accession>A0A399FB00</accession>
<sequence length="227" mass="24231">MRISVVIPARNEEAYLQSCLRALAAQTRPPDEVVVVDNGSMDRTGTIAAALGARVVICPTPGVALARQAGLEAATGDWVATTDADSRPVAGWLEALEAQMAGSVALYGPLRMFGLPWWQEELTEVGYGVFLKLMALLGQPNLAAANMAFDRAVALEVGGYPAVEAREDVLLGLKLKPKGRVRYVRDALVRTSSRRVQAGWGRFFAQQLKNLSGNPEGYFAGGGGKES</sequence>
<dbReference type="Gene3D" id="3.90.550.10">
    <property type="entry name" value="Spore Coat Polysaccharide Biosynthesis Protein SpsA, Chain A"/>
    <property type="match status" value="1"/>
</dbReference>
<evidence type="ECO:0000256" key="2">
    <source>
        <dbReference type="ARBA" id="ARBA00022475"/>
    </source>
</evidence>
<evidence type="ECO:0000259" key="6">
    <source>
        <dbReference type="Pfam" id="PF00535"/>
    </source>
</evidence>
<dbReference type="GO" id="GO:0005886">
    <property type="term" value="C:plasma membrane"/>
    <property type="evidence" value="ECO:0007669"/>
    <property type="project" value="UniProtKB-SubCell"/>
</dbReference>
<evidence type="ECO:0000256" key="4">
    <source>
        <dbReference type="ARBA" id="ARBA00022679"/>
    </source>
</evidence>
<feature type="domain" description="Glycosyltransferase 2-like" evidence="6">
    <location>
        <begin position="4"/>
        <end position="102"/>
    </location>
</feature>
<keyword evidence="5" id="KW-0472">Membrane</keyword>
<dbReference type="AlphaFoldDB" id="A0A399FB00"/>
<dbReference type="CDD" id="cd00761">
    <property type="entry name" value="Glyco_tranf_GTA_type"/>
    <property type="match status" value="1"/>
</dbReference>
<proteinExistence type="predicted"/>
<dbReference type="OrthoDB" id="396512at2"/>
<organism evidence="7 8">
    <name type="scientific">Meiothermus granaticius NBRC 107808</name>
    <dbReference type="NCBI Taxonomy" id="1227551"/>
    <lineage>
        <taxon>Bacteria</taxon>
        <taxon>Thermotogati</taxon>
        <taxon>Deinococcota</taxon>
        <taxon>Deinococci</taxon>
        <taxon>Thermales</taxon>
        <taxon>Thermaceae</taxon>
        <taxon>Meiothermus</taxon>
    </lineage>
</organism>
<dbReference type="EMBL" id="QWLB01000019">
    <property type="protein sequence ID" value="RIH92459.1"/>
    <property type="molecule type" value="Genomic_DNA"/>
</dbReference>
<dbReference type="SUPFAM" id="SSF53448">
    <property type="entry name" value="Nucleotide-diphospho-sugar transferases"/>
    <property type="match status" value="1"/>
</dbReference>
<evidence type="ECO:0000256" key="5">
    <source>
        <dbReference type="ARBA" id="ARBA00023136"/>
    </source>
</evidence>
<comment type="caution">
    <text evidence="7">The sequence shown here is derived from an EMBL/GenBank/DDBJ whole genome shotgun (WGS) entry which is preliminary data.</text>
</comment>
<dbReference type="InterPro" id="IPR029044">
    <property type="entry name" value="Nucleotide-diphossugar_trans"/>
</dbReference>
<evidence type="ECO:0000256" key="3">
    <source>
        <dbReference type="ARBA" id="ARBA00022676"/>
    </source>
</evidence>
<dbReference type="GO" id="GO:0016757">
    <property type="term" value="F:glycosyltransferase activity"/>
    <property type="evidence" value="ECO:0007669"/>
    <property type="project" value="UniProtKB-KW"/>
</dbReference>
<keyword evidence="8" id="KW-1185">Reference proteome</keyword>
<dbReference type="Pfam" id="PF00535">
    <property type="entry name" value="Glycos_transf_2"/>
    <property type="match status" value="1"/>
</dbReference>
<comment type="subcellular location">
    <subcellularLocation>
        <location evidence="1">Cell membrane</location>
    </subcellularLocation>
</comment>
<gene>
    <name evidence="7" type="ORF">Mgrana_01618</name>
</gene>
<evidence type="ECO:0000256" key="1">
    <source>
        <dbReference type="ARBA" id="ARBA00004236"/>
    </source>
</evidence>
<keyword evidence="4 7" id="KW-0808">Transferase</keyword>
<evidence type="ECO:0000313" key="8">
    <source>
        <dbReference type="Proteomes" id="UP000266178"/>
    </source>
</evidence>
<name>A0A399FB00_9DEIN</name>
<dbReference type="Proteomes" id="UP000266178">
    <property type="component" value="Unassembled WGS sequence"/>
</dbReference>
<protein>
    <submittedName>
        <fullName evidence="7">Putative glycosyltransferase</fullName>
        <ecNumber evidence="7">2.4.-.-</ecNumber>
    </submittedName>
</protein>
<dbReference type="EC" id="2.4.-.-" evidence="7"/>
<keyword evidence="2" id="KW-1003">Cell membrane</keyword>